<dbReference type="InterPro" id="IPR015915">
    <property type="entry name" value="Kelch-typ_b-propeller"/>
</dbReference>
<name>A0AAV0BLM2_PHAPC</name>
<dbReference type="GO" id="GO:0031591">
    <property type="term" value="P:wybutosine biosynthetic process"/>
    <property type="evidence" value="ECO:0007669"/>
    <property type="project" value="TreeGrafter"/>
</dbReference>
<gene>
    <name evidence="6" type="ORF">PPACK8108_LOCUS22126</name>
</gene>
<feature type="region of interest" description="Disordered" evidence="4">
    <location>
        <begin position="884"/>
        <end position="911"/>
    </location>
</feature>
<evidence type="ECO:0000256" key="2">
    <source>
        <dbReference type="ARBA" id="ARBA00010703"/>
    </source>
</evidence>
<keyword evidence="7" id="KW-1185">Reference proteome</keyword>
<sequence length="1345" mass="155010">MINRLSDELNVHLVYLDVDFEQLIRRKLSIIRSSTELSSKLSKVRANKVEEVEEVEEVEVDILIRGSDGRSSYGLIGYDLNSPTEKLIEDKILKLLKRLRPPLRKLKNDGVVPELNYPTLFISEVSTVYMPSDKSDRLIRDLSKAFKNSIWSSLEQIIPKDHENLIIKEEISEGFNNHHQKTFDNNKLVTAFSEKMFEHFNRLKTPLRGTQTYQSITDQSNRFRSISNYSSFENFKLKDIWETFNRDERLRVLNLDEFDEWEEIDMFLSHYSLTISYSNSDLMRDDITRHQKLFNDFYDSVSNKLKLNSWKDLKNSTIDDQINGKIVGSLIESINLRLDQSSFSFIQRRAHTTTHLGHNSYLIFGGFGSSFGSKRNSESHSRLSDPIILEFDHRSFSLRSSSLNCSDDDRSLPSARLYHSMCLIRSRMASDSNDDDDDDVGGGRKLLKNQCFLFGGRTSPLKPLNDAHLFDPKTYTWKVIKPRSTNQPWPTPRFRHAALVLSSFNDEDTESDLLNVGDDDLVLIHGGIGTDGAILSDTWIFDPMHLSWIRLDFLDQHLGGHRHSHQIYHSPLQNQIYVFGGISTEPYHSEQPRISSPTKIGSNLKIIINLDDLRTQVRSLAKHCDGVTSSDSFRSNILVEEFKLSNQVEDRLMGRYSHKVISLTEDGTRIMMSGGLWNSGTIPTNYQNIIIDLKEKTCSLALTIFDGKPLRIMVGHTISPLMIKVPKNENLDCEGGSRGFLKVRMVLSVGGGATCFSFGSRFDSDIILLSVSNQIDIKSLRDRSIEEHQADVKEDLERSDGTFDSSVLDTWNREVELDSIGSNLIFSSSSSPLKESINSKMIDLRSILLESRPKVIKNFDIGPCKTRWKSKDYLKQKVGKKRVSVHVSDDHSDKNHCNTRGKKKDKSLGKRPIRDLNFHEKNFTYRMMSFEQLVDSIFKDHDPEHKQQLKQHDGDSMNCKEDRTIYLRSLSNSPKRPTDFFRDFREISDDFVIPEPVRRVLNLSRPLEREEKPVEDSNSLKNEVEGDRKDDGLENEACELLTEGDGQSSRLFSSVLRVSSIDMGLWAHYDSYDNFLIQVVGRKLVKLWNPSEIINLYILGSSSVINRFENSKPSIGDQSNKLRSEAVDEDEEDEVLKKFPLFRKSKPFITILEPGDFLFIPSTWIHSVKSLEPSISINLFFKTLSIGSSELYKELYFNDFVENRKKLFRESLNDRKAKQNNKDKKSEKNSRFKRSDCDDFFKDGDFDVWGNYDLLPYKRIESKLKKRLSMITSTVKITDKSTERTESRSKGCLEDSDKVSSSKVMIDPIDEDNNWMEFNRLLNLDQKKFYLKKLGIELIRFSDKL</sequence>
<dbReference type="Gene3D" id="2.60.120.650">
    <property type="entry name" value="Cupin"/>
    <property type="match status" value="1"/>
</dbReference>
<reference evidence="6" key="1">
    <citation type="submission" date="2022-06" db="EMBL/GenBank/DDBJ databases">
        <authorList>
            <consortium name="SYNGENTA / RWTH Aachen University"/>
        </authorList>
    </citation>
    <scope>NUCLEOTIDE SEQUENCE</scope>
</reference>
<dbReference type="PROSITE" id="PS51184">
    <property type="entry name" value="JMJC"/>
    <property type="match status" value="1"/>
</dbReference>
<dbReference type="InterPro" id="IPR041667">
    <property type="entry name" value="Cupin_8"/>
</dbReference>
<organism evidence="6 7">
    <name type="scientific">Phakopsora pachyrhizi</name>
    <name type="common">Asian soybean rust disease fungus</name>
    <dbReference type="NCBI Taxonomy" id="170000"/>
    <lineage>
        <taxon>Eukaryota</taxon>
        <taxon>Fungi</taxon>
        <taxon>Dikarya</taxon>
        <taxon>Basidiomycota</taxon>
        <taxon>Pucciniomycotina</taxon>
        <taxon>Pucciniomycetes</taxon>
        <taxon>Pucciniales</taxon>
        <taxon>Phakopsoraceae</taxon>
        <taxon>Phakopsora</taxon>
    </lineage>
</organism>
<feature type="compositionally biased region" description="Basic and acidic residues" evidence="4">
    <location>
        <begin position="1022"/>
        <end position="1032"/>
    </location>
</feature>
<dbReference type="Proteomes" id="UP001153365">
    <property type="component" value="Unassembled WGS sequence"/>
</dbReference>
<dbReference type="Gene3D" id="3.40.50.150">
    <property type="entry name" value="Vaccinia Virus protein VP39"/>
    <property type="match status" value="1"/>
</dbReference>
<feature type="region of interest" description="Disordered" evidence="4">
    <location>
        <begin position="1008"/>
        <end position="1032"/>
    </location>
</feature>
<comment type="similarity">
    <text evidence="2">Belongs to the methyltransferase superfamily. LCMT family.</text>
</comment>
<evidence type="ECO:0000313" key="6">
    <source>
        <dbReference type="EMBL" id="CAH7687349.1"/>
    </source>
</evidence>
<accession>A0AAV0BLM2</accession>
<proteinExistence type="inferred from homology"/>
<dbReference type="Pfam" id="PF13621">
    <property type="entry name" value="Cupin_8"/>
    <property type="match status" value="1"/>
</dbReference>
<dbReference type="InterPro" id="IPR029063">
    <property type="entry name" value="SAM-dependent_MTases_sf"/>
</dbReference>
<evidence type="ECO:0000256" key="3">
    <source>
        <dbReference type="ARBA" id="ARBA00022691"/>
    </source>
</evidence>
<dbReference type="SUPFAM" id="SSF53335">
    <property type="entry name" value="S-adenosyl-L-methionine-dependent methyltransferases"/>
    <property type="match status" value="1"/>
</dbReference>
<dbReference type="PANTHER" id="PTHR46529">
    <property type="entry name" value="TRNA WYBUTOSINE-SYNTHESIZING PROTEIN 4"/>
    <property type="match status" value="1"/>
</dbReference>
<comment type="caution">
    <text evidence="6">The sequence shown here is derived from an EMBL/GenBank/DDBJ whole genome shotgun (WGS) entry which is preliminary data.</text>
</comment>
<dbReference type="SUPFAM" id="SSF117281">
    <property type="entry name" value="Kelch motif"/>
    <property type="match status" value="1"/>
</dbReference>
<dbReference type="InterPro" id="IPR003347">
    <property type="entry name" value="JmjC_dom"/>
</dbReference>
<evidence type="ECO:0000313" key="7">
    <source>
        <dbReference type="Proteomes" id="UP001153365"/>
    </source>
</evidence>
<dbReference type="EMBL" id="CALTRL010005861">
    <property type="protein sequence ID" value="CAH7687349.1"/>
    <property type="molecule type" value="Genomic_DNA"/>
</dbReference>
<evidence type="ECO:0000259" key="5">
    <source>
        <dbReference type="PROSITE" id="PS51184"/>
    </source>
</evidence>
<comment type="pathway">
    <text evidence="1">tRNA modification; wybutosine-tRNA(Phe) biosynthesis.</text>
</comment>
<feature type="domain" description="JmjC" evidence="5">
    <location>
        <begin position="1001"/>
        <end position="1198"/>
    </location>
</feature>
<dbReference type="GO" id="GO:0030488">
    <property type="term" value="P:tRNA methylation"/>
    <property type="evidence" value="ECO:0007669"/>
    <property type="project" value="TreeGrafter"/>
</dbReference>
<keyword evidence="3" id="KW-0949">S-adenosyl-L-methionine</keyword>
<dbReference type="Gene3D" id="2.120.10.80">
    <property type="entry name" value="Kelch-type beta propeller"/>
    <property type="match status" value="2"/>
</dbReference>
<dbReference type="GO" id="GO:0008175">
    <property type="term" value="F:tRNA methyltransferase activity"/>
    <property type="evidence" value="ECO:0007669"/>
    <property type="project" value="TreeGrafter"/>
</dbReference>
<dbReference type="SUPFAM" id="SSF51197">
    <property type="entry name" value="Clavaminate synthase-like"/>
    <property type="match status" value="1"/>
</dbReference>
<evidence type="ECO:0000256" key="4">
    <source>
        <dbReference type="SAM" id="MobiDB-lite"/>
    </source>
</evidence>
<dbReference type="PANTHER" id="PTHR46529:SF1">
    <property type="entry name" value="TRNA WYBUTOSINE-SYNTHESIZING PROTEIN 4"/>
    <property type="match status" value="1"/>
</dbReference>
<evidence type="ECO:0000256" key="1">
    <source>
        <dbReference type="ARBA" id="ARBA00004797"/>
    </source>
</evidence>
<feature type="compositionally biased region" description="Basic and acidic residues" evidence="4">
    <location>
        <begin position="887"/>
        <end position="896"/>
    </location>
</feature>
<protein>
    <submittedName>
        <fullName evidence="6">Cupin-like domain-domain-containing protein</fullName>
    </submittedName>
</protein>